<dbReference type="AlphaFoldDB" id="E0VBY3"/>
<dbReference type="EMBL" id="DS235044">
    <property type="protein sequence ID" value="EEB10889.1"/>
    <property type="molecule type" value="Genomic_DNA"/>
</dbReference>
<feature type="region of interest" description="Disordered" evidence="1">
    <location>
        <begin position="410"/>
        <end position="429"/>
    </location>
</feature>
<reference evidence="2" key="1">
    <citation type="submission" date="2007-04" db="EMBL/GenBank/DDBJ databases">
        <title>Annotation of Pediculus humanus corporis strain USDA.</title>
        <authorList>
            <person name="Kirkness E."/>
            <person name="Hannick L."/>
            <person name="Hass B."/>
            <person name="Bruggner R."/>
            <person name="Lawson D."/>
            <person name="Bidwell S."/>
            <person name="Joardar V."/>
            <person name="Caler E."/>
            <person name="Walenz B."/>
            <person name="Inman J."/>
            <person name="Schobel S."/>
            <person name="Galinsky K."/>
            <person name="Amedeo P."/>
            <person name="Strausberg R."/>
        </authorList>
    </citation>
    <scope>NUCLEOTIDE SEQUENCE</scope>
    <source>
        <strain evidence="2">USDA</strain>
    </source>
</reference>
<reference evidence="2" key="2">
    <citation type="submission" date="2007-04" db="EMBL/GenBank/DDBJ databases">
        <title>The genome of the human body louse.</title>
        <authorList>
            <consortium name="The Human Body Louse Genome Consortium"/>
            <person name="Kirkness E."/>
            <person name="Walenz B."/>
            <person name="Hass B."/>
            <person name="Bruggner R."/>
            <person name="Strausberg R."/>
        </authorList>
    </citation>
    <scope>NUCLEOTIDE SEQUENCE</scope>
    <source>
        <strain evidence="2">USDA</strain>
    </source>
</reference>
<keyword evidence="4" id="KW-1185">Reference proteome</keyword>
<dbReference type="HOGENOM" id="CLU_639858_0_0_1"/>
<dbReference type="KEGG" id="phu:Phum_PHUM075590"/>
<dbReference type="Proteomes" id="UP000009046">
    <property type="component" value="Unassembled WGS sequence"/>
</dbReference>
<dbReference type="EnsemblMetazoa" id="PHUM075590-RA">
    <property type="protein sequence ID" value="PHUM075590-PA"/>
    <property type="gene ID" value="PHUM075590"/>
</dbReference>
<dbReference type="GeneID" id="8231288"/>
<evidence type="ECO:0000256" key="1">
    <source>
        <dbReference type="SAM" id="MobiDB-lite"/>
    </source>
</evidence>
<reference evidence="3" key="3">
    <citation type="submission" date="2020-05" db="UniProtKB">
        <authorList>
            <consortium name="EnsemblMetazoa"/>
        </authorList>
    </citation>
    <scope>IDENTIFICATION</scope>
    <source>
        <strain evidence="3">USDA</strain>
    </source>
</reference>
<evidence type="ECO:0000313" key="2">
    <source>
        <dbReference type="EMBL" id="EEB10889.1"/>
    </source>
</evidence>
<dbReference type="OrthoDB" id="6783358at2759"/>
<dbReference type="VEuPathDB" id="VectorBase:PHUM075590"/>
<dbReference type="EMBL" id="AAZO01000906">
    <property type="status" value="NOT_ANNOTATED_CDS"/>
    <property type="molecule type" value="Genomic_DNA"/>
</dbReference>
<name>E0VBY3_PEDHC</name>
<evidence type="ECO:0000313" key="4">
    <source>
        <dbReference type="Proteomes" id="UP000009046"/>
    </source>
</evidence>
<dbReference type="InParanoid" id="E0VBY3"/>
<sequence length="429" mass="49368">MASVTNEAEPESIDEGVMQVSNSAHNNNSTGNIYISSVVSQKSVELNNRDVLKRRLIQNAEGKVKKRKAFVKKFRKEWMEEPIFRGWLQPIPNLSEKCWCSVCNVVLLCGHSELEKHASGKKHSDLILLHQLKGNLIDSSPPKAILDVINMEDSKKEENNMNTSDLTVVPTLQIPADNSVDSHLVFHVMQDGTLVEMKMEDYEKMTENSREMETSVPKKASSISKGTIINVGNTTITKRNVTGKTMPAILRQTSKTPQVIKMCEDDRRTGILLEQYGTDTEDDDYDDDDDLSDSQQMIKEMKAEAAYQEKKLIDQKRKEAELEKLGLNSLGCEIKDSDEIVKHIAEKELEVRLHHLQEKRRQRFNIYKLRLQEMDARVRAAELELSRGEELHKLRVQHLKLQIMKQERLKNQESSYDREDHYEHDDNLQ</sequence>
<dbReference type="RefSeq" id="XP_002423627.1">
    <property type="nucleotide sequence ID" value="XM_002423582.1"/>
</dbReference>
<protein>
    <submittedName>
        <fullName evidence="2 3">Uncharacterized protein</fullName>
    </submittedName>
</protein>
<evidence type="ECO:0000313" key="3">
    <source>
        <dbReference type="EnsemblMetazoa" id="PHUM075590-PA"/>
    </source>
</evidence>
<dbReference type="CTD" id="8231288"/>
<dbReference type="eggNOG" id="ENOG502SW72">
    <property type="taxonomic scope" value="Eukaryota"/>
</dbReference>
<proteinExistence type="predicted"/>
<organism>
    <name type="scientific">Pediculus humanus subsp. corporis</name>
    <name type="common">Body louse</name>
    <dbReference type="NCBI Taxonomy" id="121224"/>
    <lineage>
        <taxon>Eukaryota</taxon>
        <taxon>Metazoa</taxon>
        <taxon>Ecdysozoa</taxon>
        <taxon>Arthropoda</taxon>
        <taxon>Hexapoda</taxon>
        <taxon>Insecta</taxon>
        <taxon>Pterygota</taxon>
        <taxon>Neoptera</taxon>
        <taxon>Paraneoptera</taxon>
        <taxon>Psocodea</taxon>
        <taxon>Troctomorpha</taxon>
        <taxon>Phthiraptera</taxon>
        <taxon>Anoplura</taxon>
        <taxon>Pediculidae</taxon>
        <taxon>Pediculus</taxon>
    </lineage>
</organism>
<gene>
    <name evidence="3" type="primary">8231288</name>
    <name evidence="2" type="ORF">Phum_PHUM075590</name>
</gene>
<accession>E0VBY3</accession>